<proteinExistence type="predicted"/>
<dbReference type="PRINTS" id="PR00813">
    <property type="entry name" value="BCTERIALGSPG"/>
</dbReference>
<dbReference type="AlphaFoldDB" id="A0A1J5DL60"/>
<dbReference type="SUPFAM" id="SSF54523">
    <property type="entry name" value="Pili subunits"/>
    <property type="match status" value="1"/>
</dbReference>
<dbReference type="InterPro" id="IPR012902">
    <property type="entry name" value="N_methyl_site"/>
</dbReference>
<dbReference type="InterPro" id="IPR045584">
    <property type="entry name" value="Pilin-like"/>
</dbReference>
<name>A0A1J5DL60_9BACT</name>
<dbReference type="NCBIfam" id="TIGR02532">
    <property type="entry name" value="IV_pilin_GFxxxE"/>
    <property type="match status" value="1"/>
</dbReference>
<dbReference type="GO" id="GO:0015628">
    <property type="term" value="P:protein secretion by the type II secretion system"/>
    <property type="evidence" value="ECO:0007669"/>
    <property type="project" value="InterPro"/>
</dbReference>
<sequence>MKTRNGFTLLELMIVCAIIALLSAISIVRFVQLIDIARESVTKANLCSFRAAIASYYCDTKGLYPVYLDSATRTNSNEILPVFIPRYMQKIPQASLRRNVPHNHSNAIATITTGEEEIATTTIADVGGWIYSPSSGDIRINCTCKDVAGLNKIDGTRYYNYGHEE</sequence>
<accession>A0A1J5DL60</accession>
<organism evidence="3 4">
    <name type="scientific">Candidatus Desantisbacteria bacterium CG2_30_40_21</name>
    <dbReference type="NCBI Taxonomy" id="1817895"/>
    <lineage>
        <taxon>Bacteria</taxon>
        <taxon>Candidatus Desantisiibacteriota</taxon>
    </lineage>
</organism>
<dbReference type="STRING" id="1817895.AUJ95_08935"/>
<evidence type="ECO:0000256" key="2">
    <source>
        <dbReference type="SAM" id="Phobius"/>
    </source>
</evidence>
<dbReference type="InterPro" id="IPR000983">
    <property type="entry name" value="Bac_GSPG_pilin"/>
</dbReference>
<feature type="transmembrane region" description="Helical" evidence="2">
    <location>
        <begin position="12"/>
        <end position="31"/>
    </location>
</feature>
<evidence type="ECO:0000256" key="1">
    <source>
        <dbReference type="ARBA" id="ARBA00022481"/>
    </source>
</evidence>
<comment type="caution">
    <text evidence="3">The sequence shown here is derived from an EMBL/GenBank/DDBJ whole genome shotgun (WGS) entry which is preliminary data.</text>
</comment>
<dbReference type="Gene3D" id="3.30.700.10">
    <property type="entry name" value="Glycoprotein, Type 4 Pilin"/>
    <property type="match status" value="1"/>
</dbReference>
<reference evidence="3 4" key="1">
    <citation type="journal article" date="2016" name="Environ. Microbiol.">
        <title>Genomic resolution of a cold subsurface aquifer community provides metabolic insights for novel microbes adapted to high CO concentrations.</title>
        <authorList>
            <person name="Probst A.J."/>
            <person name="Castelle C.J."/>
            <person name="Singh A."/>
            <person name="Brown C.T."/>
            <person name="Anantharaman K."/>
            <person name="Sharon I."/>
            <person name="Hug L.A."/>
            <person name="Burstein D."/>
            <person name="Emerson J.B."/>
            <person name="Thomas B.C."/>
            <person name="Banfield J.F."/>
        </authorList>
    </citation>
    <scope>NUCLEOTIDE SEQUENCE [LARGE SCALE GENOMIC DNA]</scope>
    <source>
        <strain evidence="3">CG2_30_40_21</strain>
    </source>
</reference>
<keyword evidence="1" id="KW-0488">Methylation</keyword>
<dbReference type="Pfam" id="PF07963">
    <property type="entry name" value="N_methyl"/>
    <property type="match status" value="1"/>
</dbReference>
<keyword evidence="2" id="KW-1133">Transmembrane helix</keyword>
<evidence type="ECO:0000313" key="4">
    <source>
        <dbReference type="Proteomes" id="UP000183085"/>
    </source>
</evidence>
<dbReference type="EMBL" id="MNYI01000231">
    <property type="protein sequence ID" value="OIP36933.1"/>
    <property type="molecule type" value="Genomic_DNA"/>
</dbReference>
<protein>
    <recommendedName>
        <fullName evidence="5">Type II secretion system protein GspG C-terminal domain-containing protein</fullName>
    </recommendedName>
</protein>
<evidence type="ECO:0000313" key="3">
    <source>
        <dbReference type="EMBL" id="OIP36933.1"/>
    </source>
</evidence>
<keyword evidence="2" id="KW-0472">Membrane</keyword>
<dbReference type="Proteomes" id="UP000183085">
    <property type="component" value="Unassembled WGS sequence"/>
</dbReference>
<evidence type="ECO:0008006" key="5">
    <source>
        <dbReference type="Google" id="ProtNLM"/>
    </source>
</evidence>
<gene>
    <name evidence="3" type="ORF">AUJ95_08935</name>
</gene>
<keyword evidence="2" id="KW-0812">Transmembrane</keyword>
<dbReference type="GO" id="GO:0015627">
    <property type="term" value="C:type II protein secretion system complex"/>
    <property type="evidence" value="ECO:0007669"/>
    <property type="project" value="InterPro"/>
</dbReference>